<dbReference type="NCBIfam" id="NF001964">
    <property type="entry name" value="PRK00741.1"/>
    <property type="match status" value="1"/>
</dbReference>
<dbReference type="PANTHER" id="PTHR43556">
    <property type="entry name" value="PEPTIDE CHAIN RELEASE FACTOR RF3"/>
    <property type="match status" value="1"/>
</dbReference>
<reference evidence="11" key="1">
    <citation type="submission" date="2022-05" db="EMBL/GenBank/DDBJ databases">
        <authorList>
            <person name="Pankratov T."/>
        </authorList>
    </citation>
    <scope>NUCLEOTIDE SEQUENCE</scope>
    <source>
        <strain evidence="11">BP6-180914</strain>
    </source>
</reference>
<dbReference type="GO" id="GO:0003924">
    <property type="term" value="F:GTPase activity"/>
    <property type="evidence" value="ECO:0007669"/>
    <property type="project" value="InterPro"/>
</dbReference>
<evidence type="ECO:0000256" key="4">
    <source>
        <dbReference type="ARBA" id="ARBA00022741"/>
    </source>
</evidence>
<evidence type="ECO:0000256" key="7">
    <source>
        <dbReference type="ARBA" id="ARBA00025017"/>
    </source>
</evidence>
<dbReference type="Pfam" id="PF00009">
    <property type="entry name" value="GTP_EFTU"/>
    <property type="match status" value="1"/>
</dbReference>
<dbReference type="CDD" id="cd03689">
    <property type="entry name" value="RF3_II"/>
    <property type="match status" value="1"/>
</dbReference>
<dbReference type="NCBIfam" id="TIGR00231">
    <property type="entry name" value="small_GTP"/>
    <property type="match status" value="1"/>
</dbReference>
<feature type="binding site" evidence="9">
    <location>
        <begin position="141"/>
        <end position="144"/>
    </location>
    <ligand>
        <name>GTP</name>
        <dbReference type="ChEBI" id="CHEBI:37565"/>
    </ligand>
</feature>
<dbReference type="InterPro" id="IPR041732">
    <property type="entry name" value="RF3_GTP-bd"/>
</dbReference>
<evidence type="ECO:0000256" key="8">
    <source>
        <dbReference type="ARBA" id="ARBA00073639"/>
    </source>
</evidence>
<dbReference type="PROSITE" id="PS00301">
    <property type="entry name" value="G_TR_1"/>
    <property type="match status" value="1"/>
</dbReference>
<dbReference type="Gene3D" id="3.30.70.3280">
    <property type="entry name" value="Peptide chain release factor 3, domain III"/>
    <property type="match status" value="1"/>
</dbReference>
<dbReference type="NCBIfam" id="TIGR00503">
    <property type="entry name" value="prfC"/>
    <property type="match status" value="1"/>
</dbReference>
<comment type="caution">
    <text evidence="11">The sequence shown here is derived from an EMBL/GenBank/DDBJ whole genome shotgun (WGS) entry which is preliminary data.</text>
</comment>
<dbReference type="Gene3D" id="2.40.30.10">
    <property type="entry name" value="Translation factors"/>
    <property type="match status" value="1"/>
</dbReference>
<dbReference type="GO" id="GO:0016150">
    <property type="term" value="F:translation release factor activity, codon nonspecific"/>
    <property type="evidence" value="ECO:0007669"/>
    <property type="project" value="TreeGrafter"/>
</dbReference>
<dbReference type="InterPro" id="IPR038467">
    <property type="entry name" value="RF3_dom_3_sf"/>
</dbReference>
<dbReference type="AlphaFoldDB" id="A0AA41YYA8"/>
<dbReference type="GO" id="GO:0097216">
    <property type="term" value="F:guanosine tetraphosphate binding"/>
    <property type="evidence" value="ECO:0007669"/>
    <property type="project" value="UniProtKB-ARBA"/>
</dbReference>
<dbReference type="RefSeq" id="WP_282585912.1">
    <property type="nucleotide sequence ID" value="NZ_JAMOIM010000010.1"/>
</dbReference>
<accession>A0AA41YYA8</accession>
<dbReference type="SUPFAM" id="SSF52540">
    <property type="entry name" value="P-loop containing nucleoside triphosphate hydrolases"/>
    <property type="match status" value="1"/>
</dbReference>
<dbReference type="FunFam" id="3.40.50.300:FF:000542">
    <property type="entry name" value="Peptide chain release factor 3"/>
    <property type="match status" value="1"/>
</dbReference>
<dbReference type="EMBL" id="JAMOIM010000010">
    <property type="protein sequence ID" value="MCW6509540.1"/>
    <property type="molecule type" value="Genomic_DNA"/>
</dbReference>
<evidence type="ECO:0000256" key="9">
    <source>
        <dbReference type="HAMAP-Rule" id="MF_00072"/>
    </source>
</evidence>
<evidence type="ECO:0000256" key="6">
    <source>
        <dbReference type="ARBA" id="ARBA00023134"/>
    </source>
</evidence>
<proteinExistence type="inferred from homology"/>
<evidence type="ECO:0000313" key="11">
    <source>
        <dbReference type="EMBL" id="MCW6509540.1"/>
    </source>
</evidence>
<dbReference type="FunFam" id="3.30.70.3280:FF:000001">
    <property type="entry name" value="Peptide chain release factor 3"/>
    <property type="match status" value="1"/>
</dbReference>
<comment type="subcellular location">
    <subcellularLocation>
        <location evidence="1 9">Cytoplasm</location>
    </subcellularLocation>
</comment>
<sequence>MSLTENDPVARRRTFAIISHPDAGKTTLTEKLLLFGGAIQLAGEVRAKANRRQTRSDWMDIERQRGISVVTSVMTFEHAGCVFNLLDTPGHEDFSEDTYRTLSAVDSAVMVIDAARGIESRTRKLFEVCRLRDIPIVTFINKLDRETRDPFDLLDEIEKVLALDTAPMTWPIGRGRAFAGTYDLARNMIRKLDSDVTAPMTPVDGPRDPVIRALLPAHEADAAIDELELARDACRPFDEQAYLEGHLTPVFFGSALRTFGVADLINALATFAPPPKGLQAESRFVEAHEKKMSGFVFKIQANMDPNHRDRIAFMRVSSGRLTRGMKAKLVRTGKPMALNAPQFFFAQERALAEEAYPGDVVGIPNHGTLRIGDTLTEGEDLVFRGVPSFAPEILRRVKLTDAMKAKKLREALQQMAEEGVVQTFVPYDGSGAMVGVVGALQLDVLAERLQAEYGLPVSFEPSRFEICRWVTGEATELNKFLAAYPSSTASDLDGAPVFLATSAFTLRYEQERWPSITFSDIKDYQRAA</sequence>
<comment type="similarity">
    <text evidence="2 9">Belongs to the TRAFAC class translation factor GTPase superfamily. Classic translation factor GTPase family. PrfC subfamily.</text>
</comment>
<keyword evidence="3 9" id="KW-0963">Cytoplasm</keyword>
<evidence type="ECO:0000256" key="5">
    <source>
        <dbReference type="ARBA" id="ARBA00022917"/>
    </source>
</evidence>
<dbReference type="PROSITE" id="PS51722">
    <property type="entry name" value="G_TR_2"/>
    <property type="match status" value="1"/>
</dbReference>
<dbReference type="PRINTS" id="PR00315">
    <property type="entry name" value="ELONGATNFCT"/>
</dbReference>
<dbReference type="Pfam" id="PF22042">
    <property type="entry name" value="EF-G_D2"/>
    <property type="match status" value="1"/>
</dbReference>
<feature type="domain" description="Tr-type G" evidence="10">
    <location>
        <begin position="10"/>
        <end position="276"/>
    </location>
</feature>
<keyword evidence="6 9" id="KW-0342">GTP-binding</keyword>
<dbReference type="SUPFAM" id="SSF50447">
    <property type="entry name" value="Translation proteins"/>
    <property type="match status" value="1"/>
</dbReference>
<keyword evidence="12" id="KW-1185">Reference proteome</keyword>
<evidence type="ECO:0000256" key="1">
    <source>
        <dbReference type="ARBA" id="ARBA00004496"/>
    </source>
</evidence>
<gene>
    <name evidence="9" type="primary">prfC</name>
    <name evidence="11" type="ORF">M8523_16080</name>
</gene>
<dbReference type="InterPro" id="IPR032090">
    <property type="entry name" value="RF3_C"/>
</dbReference>
<dbReference type="InterPro" id="IPR009000">
    <property type="entry name" value="Transl_B-barrel_sf"/>
</dbReference>
<dbReference type="InterPro" id="IPR004548">
    <property type="entry name" value="PrfC"/>
</dbReference>
<dbReference type="GO" id="GO:0005525">
    <property type="term" value="F:GTP binding"/>
    <property type="evidence" value="ECO:0007669"/>
    <property type="project" value="UniProtKB-UniRule"/>
</dbReference>
<keyword evidence="4 9" id="KW-0547">Nucleotide-binding</keyword>
<dbReference type="Proteomes" id="UP001165667">
    <property type="component" value="Unassembled WGS sequence"/>
</dbReference>
<dbReference type="InterPro" id="IPR035647">
    <property type="entry name" value="EFG_III/V"/>
</dbReference>
<dbReference type="CDD" id="cd04169">
    <property type="entry name" value="RF3"/>
    <property type="match status" value="1"/>
</dbReference>
<dbReference type="Gene3D" id="3.40.50.300">
    <property type="entry name" value="P-loop containing nucleotide triphosphate hydrolases"/>
    <property type="match status" value="1"/>
</dbReference>
<dbReference type="SUPFAM" id="SSF54980">
    <property type="entry name" value="EF-G C-terminal domain-like"/>
    <property type="match status" value="1"/>
</dbReference>
<evidence type="ECO:0000259" key="10">
    <source>
        <dbReference type="PROSITE" id="PS51722"/>
    </source>
</evidence>
<dbReference type="HAMAP" id="MF_00072">
    <property type="entry name" value="Rel_fac_3"/>
    <property type="match status" value="1"/>
</dbReference>
<organism evidence="11 12">
    <name type="scientific">Lichenifustis flavocetrariae</name>
    <dbReference type="NCBI Taxonomy" id="2949735"/>
    <lineage>
        <taxon>Bacteria</taxon>
        <taxon>Pseudomonadati</taxon>
        <taxon>Pseudomonadota</taxon>
        <taxon>Alphaproteobacteria</taxon>
        <taxon>Hyphomicrobiales</taxon>
        <taxon>Lichenihabitantaceae</taxon>
        <taxon>Lichenifustis</taxon>
    </lineage>
</organism>
<dbReference type="InterPro" id="IPR053905">
    <property type="entry name" value="EF-G-like_DII"/>
</dbReference>
<evidence type="ECO:0000256" key="2">
    <source>
        <dbReference type="ARBA" id="ARBA00009978"/>
    </source>
</evidence>
<keyword evidence="5 9" id="KW-0648">Protein biosynthesis</keyword>
<evidence type="ECO:0000256" key="3">
    <source>
        <dbReference type="ARBA" id="ARBA00022490"/>
    </source>
</evidence>
<comment type="function">
    <text evidence="7 9">Increases the formation of ribosomal termination complexes and stimulates activities of RF-1 and RF-2. It binds guanine nucleotides and has strong preference for UGA stop codons. It may interact directly with the ribosome. The stimulation of RF-1 and RF-2 is significantly reduced by GTP and GDP, but not by GMP.</text>
</comment>
<evidence type="ECO:0000313" key="12">
    <source>
        <dbReference type="Proteomes" id="UP001165667"/>
    </source>
</evidence>
<dbReference type="GO" id="GO:0006449">
    <property type="term" value="P:regulation of translational termination"/>
    <property type="evidence" value="ECO:0007669"/>
    <property type="project" value="UniProtKB-UniRule"/>
</dbReference>
<feature type="binding site" evidence="9">
    <location>
        <begin position="19"/>
        <end position="26"/>
    </location>
    <ligand>
        <name>GTP</name>
        <dbReference type="ChEBI" id="CHEBI:37565"/>
    </ligand>
</feature>
<dbReference type="InterPro" id="IPR027417">
    <property type="entry name" value="P-loop_NTPase"/>
</dbReference>
<dbReference type="GO" id="GO:0016149">
    <property type="term" value="F:translation release factor activity, codon specific"/>
    <property type="evidence" value="ECO:0007669"/>
    <property type="project" value="UniProtKB-UniRule"/>
</dbReference>
<dbReference type="GO" id="GO:0005829">
    <property type="term" value="C:cytosol"/>
    <property type="evidence" value="ECO:0007669"/>
    <property type="project" value="TreeGrafter"/>
</dbReference>
<dbReference type="FunFam" id="2.40.30.10:FF:000040">
    <property type="entry name" value="Peptide chain release factor 3"/>
    <property type="match status" value="1"/>
</dbReference>
<name>A0AA41YYA8_9HYPH</name>
<dbReference type="PANTHER" id="PTHR43556:SF2">
    <property type="entry name" value="PEPTIDE CHAIN RELEASE FACTOR RF3"/>
    <property type="match status" value="1"/>
</dbReference>
<feature type="binding site" evidence="9">
    <location>
        <begin position="87"/>
        <end position="91"/>
    </location>
    <ligand>
        <name>GTP</name>
        <dbReference type="ChEBI" id="CHEBI:37565"/>
    </ligand>
</feature>
<dbReference type="InterPro" id="IPR031157">
    <property type="entry name" value="G_TR_CS"/>
</dbReference>
<dbReference type="InterPro" id="IPR005225">
    <property type="entry name" value="Small_GTP-bd"/>
</dbReference>
<dbReference type="Pfam" id="PF16658">
    <property type="entry name" value="RF3_C"/>
    <property type="match status" value="1"/>
</dbReference>
<dbReference type="InterPro" id="IPR000795">
    <property type="entry name" value="T_Tr_GTP-bd_dom"/>
</dbReference>
<protein>
    <recommendedName>
        <fullName evidence="8 9">Peptide chain release factor 3</fullName>
        <shortName evidence="9">RF-3</shortName>
    </recommendedName>
</protein>